<gene>
    <name evidence="3" type="ORF">OIK44_05025</name>
</gene>
<dbReference type="EMBL" id="JAQQXR010000001">
    <property type="protein sequence ID" value="MDC8756949.1"/>
    <property type="molecule type" value="Genomic_DNA"/>
</dbReference>
<comment type="caution">
    <text evidence="3">The sequence shown here is derived from an EMBL/GenBank/DDBJ whole genome shotgun (WGS) entry which is preliminary data.</text>
</comment>
<name>A0ABT5JWE6_9BURK</name>
<evidence type="ECO:0000259" key="2">
    <source>
        <dbReference type="Pfam" id="PF16220"/>
    </source>
</evidence>
<dbReference type="PANTHER" id="PTHR30273">
    <property type="entry name" value="PERIPLASMIC SIGNAL SENSOR AND SIGMA FACTOR ACTIVATOR FECR-RELATED"/>
    <property type="match status" value="1"/>
</dbReference>
<reference evidence="3 4" key="1">
    <citation type="submission" date="2022-10" db="EMBL/GenBank/DDBJ databases">
        <title>Janthinobacterium sp. hw3 Genome sequencing.</title>
        <authorList>
            <person name="Park S."/>
        </authorList>
    </citation>
    <scope>NUCLEOTIDE SEQUENCE [LARGE SCALE GENOMIC DNA]</scope>
    <source>
        <strain evidence="4">hw3</strain>
    </source>
</reference>
<dbReference type="Proteomes" id="UP001221208">
    <property type="component" value="Unassembled WGS sequence"/>
</dbReference>
<feature type="domain" description="FecR protein" evidence="1">
    <location>
        <begin position="129"/>
        <end position="221"/>
    </location>
</feature>
<dbReference type="PANTHER" id="PTHR30273:SF2">
    <property type="entry name" value="PROTEIN FECR"/>
    <property type="match status" value="1"/>
</dbReference>
<dbReference type="InterPro" id="IPR006860">
    <property type="entry name" value="FecR"/>
</dbReference>
<accession>A0ABT5JWE6</accession>
<keyword evidence="4" id="KW-1185">Reference proteome</keyword>
<dbReference type="Gene3D" id="2.60.120.1440">
    <property type="match status" value="1"/>
</dbReference>
<dbReference type="InterPro" id="IPR012373">
    <property type="entry name" value="Ferrdict_sens_TM"/>
</dbReference>
<sequence length="339" mass="36567">MGGFQGLMDASAPPLAGGADTPRVAQAVAEQAVQWWIALQDGADSPAHLAAWQRWRAADPEHEIAWQRIEAVTGQLADIPLPLAKAALAAPASVSRRRAVRLLTALVVVGGAAATVRQSSPWQSWLADESTATGERRTLQLPDGGSIVLNTRSAINVCFDAERRVVQLLRGEVLVQTAPDTRQRPFIVHTSSGTVRALGTRFTVRQQDDAVNVGVLQGAVELRPADAPSALRLLRAKEEGSFTRALAQPASRLDEGAGAWADGMLVVSHMRLDHFLAELGRHRPGHVACAPAIAHLQVSGAYPLDDTDAILAGLTSSLPVELQFFTRYWVRVRPRQRQR</sequence>
<proteinExistence type="predicted"/>
<dbReference type="Pfam" id="PF16220">
    <property type="entry name" value="DUF4880"/>
    <property type="match status" value="1"/>
</dbReference>
<dbReference type="PIRSF" id="PIRSF018266">
    <property type="entry name" value="FecR"/>
    <property type="match status" value="1"/>
</dbReference>
<feature type="domain" description="FecR N-terminal" evidence="2">
    <location>
        <begin position="30"/>
        <end position="72"/>
    </location>
</feature>
<dbReference type="RefSeq" id="WP_273669603.1">
    <property type="nucleotide sequence ID" value="NZ_JAQQXR010000001.1"/>
</dbReference>
<organism evidence="3 4">
    <name type="scientific">Janthinobacterium fluminis</name>
    <dbReference type="NCBI Taxonomy" id="2987524"/>
    <lineage>
        <taxon>Bacteria</taxon>
        <taxon>Pseudomonadati</taxon>
        <taxon>Pseudomonadota</taxon>
        <taxon>Betaproteobacteria</taxon>
        <taxon>Burkholderiales</taxon>
        <taxon>Oxalobacteraceae</taxon>
        <taxon>Janthinobacterium</taxon>
    </lineage>
</organism>
<evidence type="ECO:0000313" key="4">
    <source>
        <dbReference type="Proteomes" id="UP001221208"/>
    </source>
</evidence>
<evidence type="ECO:0000313" key="3">
    <source>
        <dbReference type="EMBL" id="MDC8756949.1"/>
    </source>
</evidence>
<dbReference type="Pfam" id="PF04773">
    <property type="entry name" value="FecR"/>
    <property type="match status" value="1"/>
</dbReference>
<dbReference type="InterPro" id="IPR032623">
    <property type="entry name" value="FecR_N"/>
</dbReference>
<protein>
    <submittedName>
        <fullName evidence="3">FecR domain-containing protein</fullName>
    </submittedName>
</protein>
<evidence type="ECO:0000259" key="1">
    <source>
        <dbReference type="Pfam" id="PF04773"/>
    </source>
</evidence>